<accession>A0A417Y6Y5</accession>
<protein>
    <submittedName>
        <fullName evidence="1">DUF1059 domain-containing protein</fullName>
    </submittedName>
</protein>
<dbReference type="Pfam" id="PF06348">
    <property type="entry name" value="DUF1059"/>
    <property type="match status" value="1"/>
</dbReference>
<dbReference type="AlphaFoldDB" id="A0A417Y6Y5"/>
<evidence type="ECO:0000313" key="1">
    <source>
        <dbReference type="EMBL" id="RHW28443.1"/>
    </source>
</evidence>
<dbReference type="RefSeq" id="WP_118923474.1">
    <property type="nucleotide sequence ID" value="NZ_QXGH01000010.1"/>
</dbReference>
<organism evidence="1 2">
    <name type="scientific">Nocardioides immobilis</name>
    <dbReference type="NCBI Taxonomy" id="2049295"/>
    <lineage>
        <taxon>Bacteria</taxon>
        <taxon>Bacillati</taxon>
        <taxon>Actinomycetota</taxon>
        <taxon>Actinomycetes</taxon>
        <taxon>Propionibacteriales</taxon>
        <taxon>Nocardioidaceae</taxon>
        <taxon>Nocardioides</taxon>
    </lineage>
</organism>
<keyword evidence="2" id="KW-1185">Reference proteome</keyword>
<reference evidence="1 2" key="1">
    <citation type="submission" date="2018-09" db="EMBL/GenBank/DDBJ databases">
        <title>Genome sequencing of Nocardioides immobilis CCTCC AB 2017083 for comparison to Nocardioides silvaticus.</title>
        <authorList>
            <person name="Li C."/>
            <person name="Wang G."/>
        </authorList>
    </citation>
    <scope>NUCLEOTIDE SEQUENCE [LARGE SCALE GENOMIC DNA]</scope>
    <source>
        <strain evidence="1 2">CCTCC AB 2017083</strain>
    </source>
</reference>
<proteinExistence type="predicted"/>
<dbReference type="Proteomes" id="UP000283644">
    <property type="component" value="Unassembled WGS sequence"/>
</dbReference>
<sequence>MKTRLTCPCGHRITAVDEDDLVSQTQQHLAEEHPGHEYDREQILFIAS</sequence>
<dbReference type="InterPro" id="IPR009409">
    <property type="entry name" value="DUF1059"/>
</dbReference>
<dbReference type="EMBL" id="QXGH01000010">
    <property type="protein sequence ID" value="RHW28443.1"/>
    <property type="molecule type" value="Genomic_DNA"/>
</dbReference>
<comment type="caution">
    <text evidence="1">The sequence shown here is derived from an EMBL/GenBank/DDBJ whole genome shotgun (WGS) entry which is preliminary data.</text>
</comment>
<name>A0A417Y6Y5_9ACTN</name>
<evidence type="ECO:0000313" key="2">
    <source>
        <dbReference type="Proteomes" id="UP000283644"/>
    </source>
</evidence>
<dbReference type="OrthoDB" id="5244574at2"/>
<gene>
    <name evidence="1" type="ORF">D0Z08_04005</name>
</gene>